<comment type="caution">
    <text evidence="1">The sequence shown here is derived from an EMBL/GenBank/DDBJ whole genome shotgun (WGS) entry which is preliminary data.</text>
</comment>
<dbReference type="Proteomes" id="UP001057402">
    <property type="component" value="Chromosome 7"/>
</dbReference>
<evidence type="ECO:0000313" key="2">
    <source>
        <dbReference type="Proteomes" id="UP001057402"/>
    </source>
</evidence>
<evidence type="ECO:0000313" key="1">
    <source>
        <dbReference type="EMBL" id="KAI4340878.1"/>
    </source>
</evidence>
<dbReference type="EMBL" id="CM042886">
    <property type="protein sequence ID" value="KAI4340878.1"/>
    <property type="molecule type" value="Genomic_DNA"/>
</dbReference>
<organism evidence="1 2">
    <name type="scientific">Melastoma candidum</name>
    <dbReference type="NCBI Taxonomy" id="119954"/>
    <lineage>
        <taxon>Eukaryota</taxon>
        <taxon>Viridiplantae</taxon>
        <taxon>Streptophyta</taxon>
        <taxon>Embryophyta</taxon>
        <taxon>Tracheophyta</taxon>
        <taxon>Spermatophyta</taxon>
        <taxon>Magnoliopsida</taxon>
        <taxon>eudicotyledons</taxon>
        <taxon>Gunneridae</taxon>
        <taxon>Pentapetalae</taxon>
        <taxon>rosids</taxon>
        <taxon>malvids</taxon>
        <taxon>Myrtales</taxon>
        <taxon>Melastomataceae</taxon>
        <taxon>Melastomatoideae</taxon>
        <taxon>Melastomateae</taxon>
        <taxon>Melastoma</taxon>
    </lineage>
</organism>
<protein>
    <submittedName>
        <fullName evidence="1">Uncharacterized protein</fullName>
    </submittedName>
</protein>
<keyword evidence="2" id="KW-1185">Reference proteome</keyword>
<name>A0ACB9NXI2_9MYRT</name>
<sequence length="1591" mass="176190">MRRRSLLLDSSSPLAPSLPSAENLTFLNLPPPLLPPDPSPSCMEYCLQSCFDSISPFDLCCEIEQFPIDSILSKILRDILPDFIEVEDEGFDAAPVGTRPGLGNRASKKKGEAHHENSVRGAEVPQFEIPELPICLENPQSVDQKAADIFFQVSEIENAEDANHPGFQLQCTFESRETMSLVVDSSLGHAIQSEATVQGDDDLADGNLAFPHLEVNEMSLSAFSIICMEDELEKFLPDVEPLPLTLKDDLATSNSLTFKEEYFLEYPCNQNQCLEFNLPSRENLYDGEFLSILEGSTFLIALANRDYILPGTLPILEEVQVLDVDCPLLVDILQSQKLLEFESCDEMLQEEVRLDRFQELIISQELAPVCNVFKSLHVPVLCDSSIMRPLSTIVEEVLMNLKACPPSASDGIYLDWRLLAKEGYEDGSVSFGQHMLEVIELRSIDSDWETMAAEKLTRDFIFGECSTNKSSEQGCKGPLGMLSDECSVFNDCLTGGSSCRPSNEPETERLASELNPNRASSLQKSMSTFDDLDFFLNPSKATTGNSPINAAKVHGETNIKVPPTCVSQAEVSGSEHQLGPWFIKIYPVKLSDEIVSIAEILKESYLSLLERDSRCKASHKSLSEATDSYSLLKVPNQVFMDCMKKANSENPDLIQCSEFVGVFATLGAIKQLAWYMCFYGLPPARLYIEKLCQLDGFKSRLSVLRHVMSSADGTSQGPDMSSHPSLSIIREVLLTNCNTTGGVKVLILADRIFWQCVKSLLTSMGSSFYELKICQVNGSSNVNMENLFNKDCLLASFEQMTSSFPFDKFGIILEYGGACHFSRISSIRPNLITLPQLHFLKVELEEWSSSSALCDGVSLPANTFDIMASSSVLLDDTSFRHTNECMDEGKLENLINFVPYEDKAVASSTKPFIVEPLPNQLESLLTESDCYQPKKVSFCKEAIVVNTQDSNDAMIVSRRSTYQKILALEKKGGIQVVERDSDLPVDIILSTSTCLVWYTCQNIGKKASGFTEGYSWLQSYVENIATNVLTLLSFSFSTCVLIFEGDIGFVSTVMESSDGLYAAAVGLGIHIQLFCSYSPELTDEIILNYISMEGKSKGGLCATLTESESLAESFLTKFPSINPLTANAILSSGAMLVDFLEWSNECRASALESYGVPHESISLFSALCQYGELEDSQSIMTDCSSSVSSGPDSKSCHNKFDSGRKQLYPENGDKVKARTNHSLLSQNLRFSIDKTGELPEMCKLPEIWEDMQIPTAPGLSDHAFDGLHHEIGQTSAQSSDIPANQNTLHGHNGVCHDHLGLFDNWDFTDWTDHECADVMLRERGGKVICQSNPVASGDGKFTSFSPEMSKVGTKYTINAHEFSIGEIECPTFPVEGALDFTTSLPNNVRDWQAMPGSMSDFLLSLQNHDDLPRNKNCRSMDINKGRFSERRFAASQEMPARKDTPNDRGTPLRSALSSPHLSKDSPWTVEFLNRIREKSKVRRQLLLPEASPDPDVAVHLSNPAKRRSPSILEFFKYRGGTITRAAEQKRQKTSSSGNRKLQASFVPTWTPIDKKSSRVLSFTTNGSRSQSKLVWSDGGSRHPGRSRSSML</sequence>
<accession>A0ACB9NXI2</accession>
<proteinExistence type="predicted"/>
<gene>
    <name evidence="1" type="ORF">MLD38_025673</name>
</gene>
<reference evidence="2" key="1">
    <citation type="journal article" date="2023" name="Front. Plant Sci.">
        <title>Chromosomal-level genome assembly of Melastoma candidum provides insights into trichome evolution.</title>
        <authorList>
            <person name="Zhong Y."/>
            <person name="Wu W."/>
            <person name="Sun C."/>
            <person name="Zou P."/>
            <person name="Liu Y."/>
            <person name="Dai S."/>
            <person name="Zhou R."/>
        </authorList>
    </citation>
    <scope>NUCLEOTIDE SEQUENCE [LARGE SCALE GENOMIC DNA]</scope>
</reference>